<feature type="domain" description="BD-FAE-like" evidence="3">
    <location>
        <begin position="51"/>
        <end position="165"/>
    </location>
</feature>
<dbReference type="InterPro" id="IPR049492">
    <property type="entry name" value="BD-FAE-like_dom"/>
</dbReference>
<organism evidence="4 5">
    <name type="scientific">Maribacter aquivivus</name>
    <dbReference type="NCBI Taxonomy" id="228958"/>
    <lineage>
        <taxon>Bacteria</taxon>
        <taxon>Pseudomonadati</taxon>
        <taxon>Bacteroidota</taxon>
        <taxon>Flavobacteriia</taxon>
        <taxon>Flavobacteriales</taxon>
        <taxon>Flavobacteriaceae</taxon>
        <taxon>Maribacter</taxon>
    </lineage>
</organism>
<sequence length="311" mass="34750">MTSKIALHIFNYFIILFGFISTSTPAFAQVTNSKPDAVQMKTYNYADTLQLDFYSIPSKDITLKPTVILVHGGGFTAGQRNGGDEKRLSKYLAAKGFNVASINYRLSRRGKSFGCDCPASIKIDTYVEAVADLSKAINYLTKDSLPFKADPTKIFLIGSSAGAETVLNFQFMRYDYRFKRLPYPNAKIAGLVSFSGAVLDENYIDASNKTPALFFHGVKDSVVPYDTNPHRFCTPTDVGYIRINGPKAIAERLSEIDGYYKVYFNAEGGHEWASLGYEFPELIYEFLEDILRGDDTMKEFESITSPIDSKE</sequence>
<dbReference type="InterPro" id="IPR050300">
    <property type="entry name" value="GDXG_lipolytic_enzyme"/>
</dbReference>
<gene>
    <name evidence="4" type="ORF">SAMN04488007_2843</name>
</gene>
<dbReference type="PANTHER" id="PTHR48081">
    <property type="entry name" value="AB HYDROLASE SUPERFAMILY PROTEIN C4A8.06C"/>
    <property type="match status" value="1"/>
</dbReference>
<feature type="signal peptide" evidence="2">
    <location>
        <begin position="1"/>
        <end position="28"/>
    </location>
</feature>
<dbReference type="OrthoDB" id="9803990at2"/>
<dbReference type="InterPro" id="IPR029058">
    <property type="entry name" value="AB_hydrolase_fold"/>
</dbReference>
<dbReference type="Proteomes" id="UP000184314">
    <property type="component" value="Unassembled WGS sequence"/>
</dbReference>
<dbReference type="STRING" id="228958.SAMN04488007_2843"/>
<accession>A0A1M6RTV9</accession>
<dbReference type="SUPFAM" id="SSF53474">
    <property type="entry name" value="alpha/beta-Hydrolases"/>
    <property type="match status" value="1"/>
</dbReference>
<dbReference type="Pfam" id="PF20434">
    <property type="entry name" value="BD-FAE"/>
    <property type="match status" value="1"/>
</dbReference>
<dbReference type="RefSeq" id="WP_073245219.1">
    <property type="nucleotide sequence ID" value="NZ_FQZX01000002.1"/>
</dbReference>
<evidence type="ECO:0000313" key="5">
    <source>
        <dbReference type="Proteomes" id="UP000184314"/>
    </source>
</evidence>
<dbReference type="Gene3D" id="3.40.50.1820">
    <property type="entry name" value="alpha/beta hydrolase"/>
    <property type="match status" value="1"/>
</dbReference>
<evidence type="ECO:0000256" key="1">
    <source>
        <dbReference type="ARBA" id="ARBA00022801"/>
    </source>
</evidence>
<evidence type="ECO:0000259" key="3">
    <source>
        <dbReference type="Pfam" id="PF20434"/>
    </source>
</evidence>
<reference evidence="5" key="1">
    <citation type="submission" date="2016-11" db="EMBL/GenBank/DDBJ databases">
        <authorList>
            <person name="Varghese N."/>
            <person name="Submissions S."/>
        </authorList>
    </citation>
    <scope>NUCLEOTIDE SEQUENCE [LARGE SCALE GENOMIC DNA]</scope>
    <source>
        <strain evidence="5">DSM 16478</strain>
    </source>
</reference>
<feature type="chain" id="PRO_5012929243" evidence="2">
    <location>
        <begin position="29"/>
        <end position="311"/>
    </location>
</feature>
<evidence type="ECO:0000313" key="4">
    <source>
        <dbReference type="EMBL" id="SHK35879.1"/>
    </source>
</evidence>
<evidence type="ECO:0000256" key="2">
    <source>
        <dbReference type="SAM" id="SignalP"/>
    </source>
</evidence>
<dbReference type="AlphaFoldDB" id="A0A1M6RTV9"/>
<dbReference type="GO" id="GO:0016787">
    <property type="term" value="F:hydrolase activity"/>
    <property type="evidence" value="ECO:0007669"/>
    <property type="project" value="UniProtKB-KW"/>
</dbReference>
<proteinExistence type="predicted"/>
<keyword evidence="2" id="KW-0732">Signal</keyword>
<protein>
    <submittedName>
        <fullName evidence="4">Alpha/beta hydrolase family protein</fullName>
    </submittedName>
</protein>
<dbReference type="EMBL" id="FQZX01000002">
    <property type="protein sequence ID" value="SHK35879.1"/>
    <property type="molecule type" value="Genomic_DNA"/>
</dbReference>
<name>A0A1M6RTV9_9FLAO</name>
<keyword evidence="5" id="KW-1185">Reference proteome</keyword>
<keyword evidence="1 4" id="KW-0378">Hydrolase</keyword>